<evidence type="ECO:0000256" key="2">
    <source>
        <dbReference type="ARBA" id="ARBA00022714"/>
    </source>
</evidence>
<evidence type="ECO:0000259" key="8">
    <source>
        <dbReference type="PROSITE" id="PS51819"/>
    </source>
</evidence>
<dbReference type="InterPro" id="IPR000551">
    <property type="entry name" value="MerR-type_HTH_dom"/>
</dbReference>
<dbReference type="SUPFAM" id="SSF54593">
    <property type="entry name" value="Glyoxalase/Bleomycin resistance protein/Dihydroxybiphenyl dioxygenase"/>
    <property type="match status" value="1"/>
</dbReference>
<proteinExistence type="predicted"/>
<feature type="domain" description="VOC" evidence="8">
    <location>
        <begin position="197"/>
        <end position="320"/>
    </location>
</feature>
<dbReference type="EMBL" id="JXDI01000003">
    <property type="protein sequence ID" value="KAF2406891.1"/>
    <property type="molecule type" value="Genomic_DNA"/>
</dbReference>
<dbReference type="PRINTS" id="PR00040">
    <property type="entry name" value="HTHMERR"/>
</dbReference>
<dbReference type="PANTHER" id="PTHR34109:SF1">
    <property type="entry name" value="VOC DOMAIN-CONTAINING PROTEIN"/>
    <property type="match status" value="1"/>
</dbReference>
<reference evidence="9 10" key="1">
    <citation type="submission" date="2015-01" db="EMBL/GenBank/DDBJ databases">
        <title>Genome Sequence of Pseudomonas antarctica CMS 35.</title>
        <authorList>
            <person name="Voget S."/>
            <person name="Chow J."/>
            <person name="Daniel R."/>
            <person name="Streit W."/>
        </authorList>
    </citation>
    <scope>NUCLEOTIDE SEQUENCE [LARGE SCALE GENOMIC DNA]</scope>
    <source>
        <strain evidence="9 10">CMS 35</strain>
    </source>
</reference>
<evidence type="ECO:0000256" key="6">
    <source>
        <dbReference type="ARBA" id="ARBA00023163"/>
    </source>
</evidence>
<dbReference type="Pfam" id="PF00903">
    <property type="entry name" value="Glyoxalase"/>
    <property type="match status" value="1"/>
</dbReference>
<dbReference type="CDD" id="cd01110">
    <property type="entry name" value="HTH_SoxR"/>
    <property type="match status" value="1"/>
</dbReference>
<dbReference type="InterPro" id="IPR010211">
    <property type="entry name" value="Redox-sen_tscrpt-act_SoxR"/>
</dbReference>
<dbReference type="Gene3D" id="3.30.720.110">
    <property type="match status" value="1"/>
</dbReference>
<dbReference type="PROSITE" id="PS51819">
    <property type="entry name" value="VOC"/>
    <property type="match status" value="1"/>
</dbReference>
<dbReference type="CDD" id="cd07246">
    <property type="entry name" value="VOC_like"/>
    <property type="match status" value="1"/>
</dbReference>
<accession>A0ABQ6ZR57</accession>
<evidence type="ECO:0000313" key="10">
    <source>
        <dbReference type="Proteomes" id="UP000748067"/>
    </source>
</evidence>
<dbReference type="Gene3D" id="1.10.1660.10">
    <property type="match status" value="1"/>
</dbReference>
<evidence type="ECO:0000256" key="4">
    <source>
        <dbReference type="ARBA" id="ARBA00023014"/>
    </source>
</evidence>
<sequence length="340" mass="37437">MLNKALTVGQLAARSGVAVTALHFYEAKGLIKSNRNAGNQRRYPRDVLRRVVVIKIAQRLGIALATIGEALQTLPDGRTPTTKDWERLSALWREDLDDRINKLMLLRDKLSGCIGCGCLSLEACPLRNQGDQLGERGPGAQLLEPTEKTEVKARSLLPGNTSSASHRPRDTWPIVKRPACTLTTKEDDMSVKPIPEGYHSVTPYMGIDNAAQAIEFYQKAFGATQVMRLDMPDGKVGHAELRIGDSAIMLGSPCADMALRNPAEHTSVGLHLYVNDVDAQFKQAVAAGASVVSEPQDQFYGDRSASVKDPFGHLWFLATRKEDLTEEQIRQRAMQMFKQG</sequence>
<dbReference type="PROSITE" id="PS50937">
    <property type="entry name" value="HTH_MERR_2"/>
    <property type="match status" value="1"/>
</dbReference>
<gene>
    <name evidence="9" type="primary">soxR</name>
    <name evidence="9" type="ORF">PSAN_50740</name>
</gene>
<keyword evidence="2" id="KW-0001">2Fe-2S</keyword>
<organism evidence="9 10">
    <name type="scientific">Pseudomonas antarctica</name>
    <dbReference type="NCBI Taxonomy" id="219572"/>
    <lineage>
        <taxon>Bacteria</taxon>
        <taxon>Pseudomonadati</taxon>
        <taxon>Pseudomonadota</taxon>
        <taxon>Gammaproteobacteria</taxon>
        <taxon>Pseudomonadales</taxon>
        <taxon>Pseudomonadaceae</taxon>
        <taxon>Pseudomonas</taxon>
    </lineage>
</organism>
<dbReference type="PANTHER" id="PTHR34109">
    <property type="entry name" value="BNAUNNG04460D PROTEIN-RELATED"/>
    <property type="match status" value="1"/>
</dbReference>
<keyword evidence="10" id="KW-1185">Reference proteome</keyword>
<dbReference type="Pfam" id="PF09278">
    <property type="entry name" value="MerR-DNA-bind"/>
    <property type="match status" value="1"/>
</dbReference>
<dbReference type="PROSITE" id="PS00552">
    <property type="entry name" value="HTH_MERR_1"/>
    <property type="match status" value="1"/>
</dbReference>
<feature type="domain" description="HTH merR-type" evidence="7">
    <location>
        <begin position="5"/>
        <end position="73"/>
    </location>
</feature>
<dbReference type="NCBIfam" id="TIGR01950">
    <property type="entry name" value="SoxR"/>
    <property type="match status" value="1"/>
</dbReference>
<protein>
    <recommendedName>
        <fullName evidence="1">Redox-sensitive transcriptional activator SoxR</fullName>
    </recommendedName>
</protein>
<evidence type="ECO:0000259" key="7">
    <source>
        <dbReference type="PROSITE" id="PS50937"/>
    </source>
</evidence>
<dbReference type="Pfam" id="PF00376">
    <property type="entry name" value="MerR"/>
    <property type="match status" value="1"/>
</dbReference>
<dbReference type="Proteomes" id="UP000748067">
    <property type="component" value="Unassembled WGS sequence"/>
</dbReference>
<dbReference type="InterPro" id="IPR037523">
    <property type="entry name" value="VOC_core"/>
</dbReference>
<name>A0ABQ6ZR57_9PSED</name>
<keyword evidence="5" id="KW-0805">Transcription regulation</keyword>
<evidence type="ECO:0000256" key="1">
    <source>
        <dbReference type="ARBA" id="ARBA00014474"/>
    </source>
</evidence>
<dbReference type="SMART" id="SM00422">
    <property type="entry name" value="HTH_MERR"/>
    <property type="match status" value="1"/>
</dbReference>
<evidence type="ECO:0000313" key="9">
    <source>
        <dbReference type="EMBL" id="KAF2406891.1"/>
    </source>
</evidence>
<keyword evidence="2" id="KW-0479">Metal-binding</keyword>
<evidence type="ECO:0000256" key="5">
    <source>
        <dbReference type="ARBA" id="ARBA00023015"/>
    </source>
</evidence>
<dbReference type="InterPro" id="IPR004360">
    <property type="entry name" value="Glyas_Fos-R_dOase_dom"/>
</dbReference>
<keyword evidence="6" id="KW-0804">Transcription</keyword>
<keyword evidence="4" id="KW-0411">Iron-sulfur</keyword>
<dbReference type="InterPro" id="IPR009061">
    <property type="entry name" value="DNA-bd_dom_put_sf"/>
</dbReference>
<dbReference type="Gene3D" id="3.30.720.120">
    <property type="match status" value="1"/>
</dbReference>
<dbReference type="InterPro" id="IPR015358">
    <property type="entry name" value="Tscrpt_reg_MerR_DNA-bd"/>
</dbReference>
<keyword evidence="3" id="KW-0408">Iron</keyword>
<evidence type="ECO:0000256" key="3">
    <source>
        <dbReference type="ARBA" id="ARBA00023004"/>
    </source>
</evidence>
<dbReference type="SUPFAM" id="SSF46955">
    <property type="entry name" value="Putative DNA-binding domain"/>
    <property type="match status" value="1"/>
</dbReference>
<dbReference type="InterPro" id="IPR029068">
    <property type="entry name" value="Glyas_Bleomycin-R_OHBP_Dase"/>
</dbReference>
<comment type="caution">
    <text evidence="9">The sequence shown here is derived from an EMBL/GenBank/DDBJ whole genome shotgun (WGS) entry which is preliminary data.</text>
</comment>